<comment type="subcellular location">
    <subcellularLocation>
        <location evidence="1 6">Membrane</location>
        <topology evidence="1 6">Multi-pass membrane protein</topology>
    </subcellularLocation>
</comment>
<evidence type="ECO:0000256" key="4">
    <source>
        <dbReference type="ARBA" id="ARBA00022989"/>
    </source>
</evidence>
<evidence type="ECO:0000313" key="8">
    <source>
        <dbReference type="Proteomes" id="UP001295794"/>
    </source>
</evidence>
<accession>A0AAD2K8G1</accession>
<feature type="transmembrane region" description="Helical" evidence="6">
    <location>
        <begin position="129"/>
        <end position="146"/>
    </location>
</feature>
<keyword evidence="6" id="KW-0813">Transport</keyword>
<organism evidence="7 8">
    <name type="scientific">Mycena citricolor</name>
    <dbReference type="NCBI Taxonomy" id="2018698"/>
    <lineage>
        <taxon>Eukaryota</taxon>
        <taxon>Fungi</taxon>
        <taxon>Dikarya</taxon>
        <taxon>Basidiomycota</taxon>
        <taxon>Agaricomycotina</taxon>
        <taxon>Agaricomycetes</taxon>
        <taxon>Agaricomycetidae</taxon>
        <taxon>Agaricales</taxon>
        <taxon>Marasmiineae</taxon>
        <taxon>Mycenaceae</taxon>
        <taxon>Mycena</taxon>
    </lineage>
</organism>
<dbReference type="Pfam" id="PF04145">
    <property type="entry name" value="Ctr"/>
    <property type="match status" value="1"/>
</dbReference>
<evidence type="ECO:0000256" key="3">
    <source>
        <dbReference type="ARBA" id="ARBA00022692"/>
    </source>
</evidence>
<dbReference type="GO" id="GO:0016020">
    <property type="term" value="C:membrane"/>
    <property type="evidence" value="ECO:0007669"/>
    <property type="project" value="UniProtKB-SubCell"/>
</dbReference>
<comment type="similarity">
    <text evidence="2 6">Belongs to the copper transporter (Ctr) (TC 1.A.56) family. SLC31A subfamily.</text>
</comment>
<dbReference type="Proteomes" id="UP001295794">
    <property type="component" value="Unassembled WGS sequence"/>
</dbReference>
<keyword evidence="8" id="KW-1185">Reference proteome</keyword>
<protein>
    <recommendedName>
        <fullName evidence="6">Copper transport protein</fullName>
    </recommendedName>
</protein>
<sequence length="185" mass="20371">MSSPDVSSCKPSMLWNWNTVDACFVADSWHVHTTRQYALSLLGFFVFTLLLEAFCRTGRAYDRLTLRLYQNALAGDNLTQNRSGVGALTRSDRPYRPTFLQQLARSLFFVVQLAAGYFLMLAVMSYNGGVIFSILAGGFVGHLIFARDTVPGATAIETADYGVFLEQVTFGGGKQGMHSESKTSL</sequence>
<evidence type="ECO:0000313" key="7">
    <source>
        <dbReference type="EMBL" id="CAK5284996.1"/>
    </source>
</evidence>
<dbReference type="AlphaFoldDB" id="A0AAD2K8G1"/>
<evidence type="ECO:0000256" key="5">
    <source>
        <dbReference type="ARBA" id="ARBA00023136"/>
    </source>
</evidence>
<keyword evidence="3 6" id="KW-0812">Transmembrane</keyword>
<keyword evidence="6" id="KW-0406">Ion transport</keyword>
<proteinExistence type="inferred from homology"/>
<keyword evidence="6" id="KW-0186">Copper</keyword>
<gene>
    <name evidence="7" type="ORF">MYCIT1_LOCUS38603</name>
</gene>
<evidence type="ECO:0000256" key="6">
    <source>
        <dbReference type="RuleBase" id="RU367022"/>
    </source>
</evidence>
<feature type="transmembrane region" description="Helical" evidence="6">
    <location>
        <begin position="37"/>
        <end position="55"/>
    </location>
</feature>
<evidence type="ECO:0000256" key="1">
    <source>
        <dbReference type="ARBA" id="ARBA00004141"/>
    </source>
</evidence>
<dbReference type="GO" id="GO:0005375">
    <property type="term" value="F:copper ion transmembrane transporter activity"/>
    <property type="evidence" value="ECO:0007669"/>
    <property type="project" value="UniProtKB-UniRule"/>
</dbReference>
<keyword evidence="4 6" id="KW-1133">Transmembrane helix</keyword>
<dbReference type="InterPro" id="IPR007274">
    <property type="entry name" value="Cop_transporter"/>
</dbReference>
<dbReference type="PANTHER" id="PTHR12483">
    <property type="entry name" value="SOLUTE CARRIER FAMILY 31 COPPER TRANSPORTERS"/>
    <property type="match status" value="1"/>
</dbReference>
<comment type="caution">
    <text evidence="7">The sequence shown here is derived from an EMBL/GenBank/DDBJ whole genome shotgun (WGS) entry which is preliminary data.</text>
</comment>
<dbReference type="EMBL" id="CAVNYO010000483">
    <property type="protein sequence ID" value="CAK5284996.1"/>
    <property type="molecule type" value="Genomic_DNA"/>
</dbReference>
<keyword evidence="6" id="KW-0187">Copper transport</keyword>
<reference evidence="7" key="1">
    <citation type="submission" date="2023-11" db="EMBL/GenBank/DDBJ databases">
        <authorList>
            <person name="De Vega J J."/>
            <person name="De Vega J J."/>
        </authorList>
    </citation>
    <scope>NUCLEOTIDE SEQUENCE</scope>
</reference>
<feature type="transmembrane region" description="Helical" evidence="6">
    <location>
        <begin position="103"/>
        <end position="123"/>
    </location>
</feature>
<keyword evidence="5 6" id="KW-0472">Membrane</keyword>
<evidence type="ECO:0000256" key="2">
    <source>
        <dbReference type="ARBA" id="ARBA00006921"/>
    </source>
</evidence>
<name>A0AAD2K8G1_9AGAR</name>
<dbReference type="PANTHER" id="PTHR12483:SF73">
    <property type="entry name" value="COPPER TRANSPORT PROTEIN CTR3"/>
    <property type="match status" value="1"/>
</dbReference>